<dbReference type="Proteomes" id="UP001595962">
    <property type="component" value="Unassembled WGS sequence"/>
</dbReference>
<evidence type="ECO:0008006" key="3">
    <source>
        <dbReference type="Google" id="ProtNLM"/>
    </source>
</evidence>
<comment type="caution">
    <text evidence="1">The sequence shown here is derived from an EMBL/GenBank/DDBJ whole genome shotgun (WGS) entry which is preliminary data.</text>
</comment>
<proteinExistence type="predicted"/>
<gene>
    <name evidence="1" type="ORF">ACFO3I_01260</name>
</gene>
<sequence>MWWIFFLVLAVAPIVVLVMKLDQQSKAFNRLKVQLHFAEQQSVQVEHLAFWLAEEQSQQLISRLQHWVRQQAKLPLHAPHLEQLFKAIPTLCRDQANKGLTPKQSFGFYLKKHSELTMNDIENFLRHYPILTELWQSNTLTSYFKLCHKGLEILQEQSSTAPDRRAS</sequence>
<accession>A0ABV9JGS2</accession>
<name>A0ABV9JGS2_9GAMM</name>
<organism evidence="1 2">
    <name type="scientific">Rheinheimera marina</name>
    <dbReference type="NCBI Taxonomy" id="1774958"/>
    <lineage>
        <taxon>Bacteria</taxon>
        <taxon>Pseudomonadati</taxon>
        <taxon>Pseudomonadota</taxon>
        <taxon>Gammaproteobacteria</taxon>
        <taxon>Chromatiales</taxon>
        <taxon>Chromatiaceae</taxon>
        <taxon>Rheinheimera</taxon>
    </lineage>
</organism>
<keyword evidence="2" id="KW-1185">Reference proteome</keyword>
<evidence type="ECO:0000313" key="2">
    <source>
        <dbReference type="Proteomes" id="UP001595962"/>
    </source>
</evidence>
<dbReference type="RefSeq" id="WP_377331081.1">
    <property type="nucleotide sequence ID" value="NZ_JBHSGB010000001.1"/>
</dbReference>
<reference evidence="2" key="1">
    <citation type="journal article" date="2019" name="Int. J. Syst. Evol. Microbiol.">
        <title>The Global Catalogue of Microorganisms (GCM) 10K type strain sequencing project: providing services to taxonomists for standard genome sequencing and annotation.</title>
        <authorList>
            <consortium name="The Broad Institute Genomics Platform"/>
            <consortium name="The Broad Institute Genome Sequencing Center for Infectious Disease"/>
            <person name="Wu L."/>
            <person name="Ma J."/>
        </authorList>
    </citation>
    <scope>NUCLEOTIDE SEQUENCE [LARGE SCALE GENOMIC DNA]</scope>
    <source>
        <strain evidence="2">DT28</strain>
    </source>
</reference>
<evidence type="ECO:0000313" key="1">
    <source>
        <dbReference type="EMBL" id="MFC4653643.1"/>
    </source>
</evidence>
<dbReference type="EMBL" id="JBHSGB010000001">
    <property type="protein sequence ID" value="MFC4653643.1"/>
    <property type="molecule type" value="Genomic_DNA"/>
</dbReference>
<protein>
    <recommendedName>
        <fullName evidence="3">DUF4381 domain-containing protein</fullName>
    </recommendedName>
</protein>